<organism evidence="1 2">
    <name type="scientific">Acinetobacter gandensis</name>
    <dbReference type="NCBI Taxonomy" id="1443941"/>
    <lineage>
        <taxon>Bacteria</taxon>
        <taxon>Pseudomonadati</taxon>
        <taxon>Pseudomonadota</taxon>
        <taxon>Gammaproteobacteria</taxon>
        <taxon>Moraxellales</taxon>
        <taxon>Moraxellaceae</taxon>
        <taxon>Acinetobacter</taxon>
    </lineage>
</organism>
<accession>A0A1A7RD80</accession>
<proteinExistence type="predicted"/>
<dbReference type="AlphaFoldDB" id="A0A1A7RD80"/>
<gene>
    <name evidence="1" type="ORF">A9J31_01415</name>
</gene>
<protein>
    <submittedName>
        <fullName evidence="1">Uncharacterized protein</fullName>
    </submittedName>
</protein>
<comment type="caution">
    <text evidence="1">The sequence shown here is derived from an EMBL/GenBank/DDBJ whole genome shotgun (WGS) entry which is preliminary data.</text>
</comment>
<dbReference type="Proteomes" id="UP000185753">
    <property type="component" value="Unassembled WGS sequence"/>
</dbReference>
<keyword evidence="2" id="KW-1185">Reference proteome</keyword>
<sequence>MTICSVQSSAYTLSNYECIIHEMSDDSDIHDSIKKHYINEKFYVDRISGRVNGILKNNYVNAPTVIDLGSSNNSFKAIGYLKIHEGVGVGSNLYALNIAEYKEGNNKPFTYMENSKVFRGLCKYLNK</sequence>
<name>A0A1A7RD80_9GAMM</name>
<dbReference type="OrthoDB" id="6710906at2"/>
<evidence type="ECO:0000313" key="1">
    <source>
        <dbReference type="EMBL" id="OBX30215.1"/>
    </source>
</evidence>
<evidence type="ECO:0000313" key="2">
    <source>
        <dbReference type="Proteomes" id="UP000185753"/>
    </source>
</evidence>
<reference evidence="2" key="1">
    <citation type="submission" date="2016-06" db="EMBL/GenBank/DDBJ databases">
        <authorList>
            <person name="Radolfova-Krizova L."/>
            <person name="Nemec A."/>
        </authorList>
    </citation>
    <scope>NUCLEOTIDE SEQUENCE [LARGE SCALE GENOMIC DNA]</scope>
    <source>
        <strain evidence="2">ANC 4275</strain>
    </source>
</reference>
<dbReference type="EMBL" id="LZDS01000001">
    <property type="protein sequence ID" value="OBX30215.1"/>
    <property type="molecule type" value="Genomic_DNA"/>
</dbReference>